<dbReference type="HOGENOM" id="CLU_036176_1_3_9"/>
<dbReference type="GO" id="GO:0030288">
    <property type="term" value="C:outer membrane-bounded periplasmic space"/>
    <property type="evidence" value="ECO:0007669"/>
    <property type="project" value="InterPro"/>
</dbReference>
<dbReference type="NCBIfam" id="NF037995">
    <property type="entry name" value="TRAP_S1"/>
    <property type="match status" value="1"/>
</dbReference>
<dbReference type="Pfam" id="PF03480">
    <property type="entry name" value="DctP"/>
    <property type="match status" value="1"/>
</dbReference>
<evidence type="ECO:0000313" key="7">
    <source>
        <dbReference type="Proteomes" id="UP000015500"/>
    </source>
</evidence>
<dbReference type="InterPro" id="IPR038404">
    <property type="entry name" value="TRAP_DctP_sf"/>
</dbReference>
<dbReference type="Proteomes" id="UP000015500">
    <property type="component" value="Chromosome"/>
</dbReference>
<organism evidence="6 7">
    <name type="scientific">Geobacillus genomosp. 3</name>
    <dbReference type="NCBI Taxonomy" id="1921421"/>
    <lineage>
        <taxon>Bacteria</taxon>
        <taxon>Bacillati</taxon>
        <taxon>Bacillota</taxon>
        <taxon>Bacilli</taxon>
        <taxon>Bacillales</taxon>
        <taxon>Anoxybacillaceae</taxon>
        <taxon>Geobacillus</taxon>
    </lineage>
</organism>
<dbReference type="RefSeq" id="WP_020961422.1">
    <property type="nucleotide sequence ID" value="NC_022080.4"/>
</dbReference>
<comment type="similarity">
    <text evidence="2">Belongs to the bacterial solute-binding protein 7 family.</text>
</comment>
<dbReference type="PIRSF" id="PIRSF006470">
    <property type="entry name" value="DctB"/>
    <property type="match status" value="1"/>
</dbReference>
<dbReference type="PANTHER" id="PTHR33376">
    <property type="match status" value="1"/>
</dbReference>
<dbReference type="GO" id="GO:0055085">
    <property type="term" value="P:transmembrane transport"/>
    <property type="evidence" value="ECO:0007669"/>
    <property type="project" value="InterPro"/>
</dbReference>
<dbReference type="Gene3D" id="3.40.190.170">
    <property type="entry name" value="Bacterial extracellular solute-binding protein, family 7"/>
    <property type="match status" value="1"/>
</dbReference>
<comment type="subcellular location">
    <subcellularLocation>
        <location evidence="1">Cell envelope</location>
    </subcellularLocation>
</comment>
<feature type="chain" id="PRO_5038805802" description="TRAP transporter substrate-binding protein" evidence="5">
    <location>
        <begin position="23"/>
        <end position="347"/>
    </location>
</feature>
<evidence type="ECO:0000256" key="5">
    <source>
        <dbReference type="SAM" id="SignalP"/>
    </source>
</evidence>
<protein>
    <recommendedName>
        <fullName evidence="8">TRAP transporter substrate-binding protein</fullName>
    </recommendedName>
</protein>
<dbReference type="STRING" id="1921421.M493_17130"/>
<dbReference type="PROSITE" id="PS51257">
    <property type="entry name" value="PROKAR_LIPOPROTEIN"/>
    <property type="match status" value="1"/>
</dbReference>
<dbReference type="SUPFAM" id="SSF53850">
    <property type="entry name" value="Periplasmic binding protein-like II"/>
    <property type="match status" value="1"/>
</dbReference>
<evidence type="ECO:0000256" key="3">
    <source>
        <dbReference type="ARBA" id="ARBA00022448"/>
    </source>
</evidence>
<gene>
    <name evidence="6" type="ORF">M493_17130</name>
</gene>
<evidence type="ECO:0000313" key="6">
    <source>
        <dbReference type="EMBL" id="AGT33635.1"/>
    </source>
</evidence>
<feature type="signal peptide" evidence="5">
    <location>
        <begin position="1"/>
        <end position="22"/>
    </location>
</feature>
<sequence length="347" mass="38891">MSIKRVASILLALFMLSAIFLAGCSSSSSQQSSEQKSGQASSKKIVIKFGHGAAETNPRHQAALKFKELVEEKSKGQIEVQVFPGEQLGSEPAMLQAVQSNTLQMTAVGTGIYSSLYQPIGIVELPYLFDSFEQAWKVLDGPFGQDLAKPLIDKNIHILAYWENGFRHVTNNVKPIQTPDDLKGLKIRMPEIPVSVSIFKTLGANPTPMAFGELFQALEQHIVDGQENPLTNIYNSKLYEVQKFLSLTGHQYSPLPLAISEKFWKTLSPEQQKIIEESAKEAGQFHREAVKADEQKLRQELEKQGMKINEVDQQAFKNAVQPVYKEFEKVYGKELMDQLFEAIKETK</sequence>
<dbReference type="CDD" id="cd13603">
    <property type="entry name" value="PBP2_TRAP_Siap_TeaA_like"/>
    <property type="match status" value="1"/>
</dbReference>
<accession>S5ZH63</accession>
<dbReference type="InterPro" id="IPR018389">
    <property type="entry name" value="DctP_fam"/>
</dbReference>
<evidence type="ECO:0000256" key="2">
    <source>
        <dbReference type="ARBA" id="ARBA00009023"/>
    </source>
</evidence>
<keyword evidence="4 5" id="KW-0732">Signal</keyword>
<dbReference type="AlphaFoldDB" id="S5ZH63"/>
<keyword evidence="3" id="KW-0813">Transport</keyword>
<evidence type="ECO:0000256" key="4">
    <source>
        <dbReference type="ARBA" id="ARBA00022729"/>
    </source>
</evidence>
<name>S5ZH63_GEOG3</name>
<dbReference type="PATRIC" id="fig|1345697.3.peg.3384"/>
<evidence type="ECO:0008006" key="8">
    <source>
        <dbReference type="Google" id="ProtNLM"/>
    </source>
</evidence>
<dbReference type="EMBL" id="CP006254">
    <property type="protein sequence ID" value="AGT33635.1"/>
    <property type="molecule type" value="Genomic_DNA"/>
</dbReference>
<dbReference type="PANTHER" id="PTHR33376:SF4">
    <property type="entry name" value="SIALIC ACID-BINDING PERIPLASMIC PROTEIN SIAP"/>
    <property type="match status" value="1"/>
</dbReference>
<keyword evidence="7" id="KW-1185">Reference proteome</keyword>
<dbReference type="NCBIfam" id="TIGR00787">
    <property type="entry name" value="dctP"/>
    <property type="match status" value="1"/>
</dbReference>
<reference evidence="6 7" key="1">
    <citation type="journal article" date="2014" name="Genome Announc.">
        <title>Complete Genome Sequence of the Thermophilic Polychlorinated Biphenyl Degrader Geobacillus sp. Strain JF8 (NBRC 109937).</title>
        <authorList>
            <person name="Shintani M."/>
            <person name="Ohtsubo Y."/>
            <person name="Fukuda K."/>
            <person name="Hosoyama A."/>
            <person name="Ohji S."/>
            <person name="Yamazoe A."/>
            <person name="Fujita N."/>
            <person name="Nagata Y."/>
            <person name="Tsuda M."/>
            <person name="Hatta T."/>
            <person name="Kimbara K."/>
        </authorList>
    </citation>
    <scope>NUCLEOTIDE SEQUENCE [LARGE SCALE GENOMIC DNA]</scope>
    <source>
        <strain evidence="6 7">JF8</strain>
    </source>
</reference>
<dbReference type="KEGG" id="gjf:M493_17130"/>
<dbReference type="InterPro" id="IPR004682">
    <property type="entry name" value="TRAP_DctP"/>
</dbReference>
<proteinExistence type="inferred from homology"/>
<evidence type="ECO:0000256" key="1">
    <source>
        <dbReference type="ARBA" id="ARBA00004196"/>
    </source>
</evidence>